<name>A0A068LL25_9ABAC</name>
<organism evidence="1 2">
    <name type="scientific">Peridroma alphabaculovirus</name>
    <dbReference type="NCBI Taxonomy" id="1346829"/>
    <lineage>
        <taxon>Viruses</taxon>
        <taxon>Viruses incertae sedis</taxon>
        <taxon>Naldaviricetes</taxon>
        <taxon>Lefavirales</taxon>
        <taxon>Baculoviridae</taxon>
        <taxon>Alphabaculovirus</taxon>
    </lineage>
</organism>
<evidence type="ECO:0000313" key="2">
    <source>
        <dbReference type="Proteomes" id="UP000203240"/>
    </source>
</evidence>
<protein>
    <submittedName>
        <fullName evidence="1">Orf133-like protein</fullName>
    </submittedName>
</protein>
<dbReference type="Proteomes" id="UP000203240">
    <property type="component" value="Segment"/>
</dbReference>
<sequence length="96" mass="11282">MFAFEYRAGDFINVYFDTVDYYFDYNELRALLMSCALKSRAARCEVLRLRDQHFLSADEALALVRCHRGAEHLERYLIECLCPVLSAYKQSVQKMV</sequence>
<evidence type="ECO:0000313" key="1">
    <source>
        <dbReference type="EMBL" id="AIE47848.1"/>
    </source>
</evidence>
<accession>A0A068LL25</accession>
<reference evidence="1 2" key="1">
    <citation type="journal article" date="2015" name="Genome Announc.">
        <title>A Distinct Group II Alphabaculovirus Isolated from a Peridroma Species.</title>
        <authorList>
            <person name="Rohrmann G.F."/>
            <person name="Erlandson M.A."/>
            <person name="Theilmann D.A."/>
        </authorList>
    </citation>
    <scope>NUCLEOTIDE SEQUENCE [LARGE SCALE GENOMIC DNA]</scope>
    <source>
        <strain evidence="1">GR_167</strain>
    </source>
</reference>
<dbReference type="GeneID" id="20004031"/>
<proteinExistence type="predicted"/>
<gene>
    <name evidence="1" type="ORF">pesp122</name>
</gene>
<dbReference type="RefSeq" id="YP_009049948.1">
    <property type="nucleotide sequence ID" value="NC_024625.1"/>
</dbReference>
<dbReference type="EMBL" id="KM009991">
    <property type="protein sequence ID" value="AIE47848.1"/>
    <property type="molecule type" value="Genomic_DNA"/>
</dbReference>
<keyword evidence="2" id="KW-1185">Reference proteome</keyword>